<evidence type="ECO:0000313" key="2">
    <source>
        <dbReference type="Proteomes" id="UP001248581"/>
    </source>
</evidence>
<protein>
    <submittedName>
        <fullName evidence="1">NRDE family protein</fullName>
    </submittedName>
</protein>
<organism evidence="1 2">
    <name type="scientific">Thalassotalea nanhaiensis</name>
    <dbReference type="NCBI Taxonomy" id="3065648"/>
    <lineage>
        <taxon>Bacteria</taxon>
        <taxon>Pseudomonadati</taxon>
        <taxon>Pseudomonadota</taxon>
        <taxon>Gammaproteobacteria</taxon>
        <taxon>Alteromonadales</taxon>
        <taxon>Colwelliaceae</taxon>
        <taxon>Thalassotalea</taxon>
    </lineage>
</organism>
<dbReference type="Pfam" id="PF05742">
    <property type="entry name" value="TANGO2"/>
    <property type="match status" value="1"/>
</dbReference>
<dbReference type="EMBL" id="CP134146">
    <property type="protein sequence ID" value="WNC67987.1"/>
    <property type="molecule type" value="Genomic_DNA"/>
</dbReference>
<accession>A0ABY9TGQ5</accession>
<dbReference type="InterPro" id="IPR008551">
    <property type="entry name" value="TANGO2"/>
</dbReference>
<dbReference type="RefSeq" id="WP_348387145.1">
    <property type="nucleotide sequence ID" value="NZ_CP134146.1"/>
</dbReference>
<keyword evidence="2" id="KW-1185">Reference proteome</keyword>
<gene>
    <name evidence="1" type="ORF">RI845_15860</name>
</gene>
<name>A0ABY9TGQ5_9GAMM</name>
<evidence type="ECO:0000313" key="1">
    <source>
        <dbReference type="EMBL" id="WNC67987.1"/>
    </source>
</evidence>
<dbReference type="PANTHER" id="PTHR17985:SF8">
    <property type="entry name" value="TRANSPORT AND GOLGI ORGANIZATION PROTEIN 2 HOMOLOG"/>
    <property type="match status" value="1"/>
</dbReference>
<reference evidence="2" key="1">
    <citation type="submission" date="2023-09" db="EMBL/GenBank/DDBJ databases">
        <authorList>
            <person name="Li S."/>
            <person name="Li X."/>
            <person name="Zhang C."/>
            <person name="Zhao Z."/>
        </authorList>
    </citation>
    <scope>NUCLEOTIDE SEQUENCE [LARGE SCALE GENOMIC DNA]</scope>
    <source>
        <strain evidence="2">SQ345</strain>
    </source>
</reference>
<dbReference type="Proteomes" id="UP001248581">
    <property type="component" value="Chromosome"/>
</dbReference>
<sequence>MCILFIAINQHKDYPLIIAANRDEFHQRPTKSAYFWPAPAEILAGQDLQANGTWLGLNKQGDFSALTNIRSALMLNIDAKSRGELVQLALQQPELINQQWLIQNSQHYNPFNLVYTQDNNLYCFNSSTLEHTLLTDGFHAICNGAMDDVWPKMAKGEILLEQLISEQQELHSEHLFAIMQDPTQAPDELLPETGVGLEWERKLSSIFIKSSEYGTRSTAVILKHHSGSIDFYEQSYTSNAEIFNKKQFALAHQ</sequence>
<proteinExistence type="predicted"/>
<dbReference type="PANTHER" id="PTHR17985">
    <property type="entry name" value="SER/THR-RICH PROTEIN T10 IN DGCR REGION"/>
    <property type="match status" value="1"/>
</dbReference>